<reference evidence="5 6" key="1">
    <citation type="submission" date="2018-06" db="EMBL/GenBank/DDBJ databases">
        <title>Freshwater and sediment microbial communities from various areas in North America, analyzing microbe dynamics in response to fracking.</title>
        <authorList>
            <person name="Lamendella R."/>
        </authorList>
    </citation>
    <scope>NUCLEOTIDE SEQUENCE [LARGE SCALE GENOMIC DNA]</scope>
    <source>
        <strain evidence="5 6">97B</strain>
    </source>
</reference>
<keyword evidence="2 3" id="KW-0472">Membrane</keyword>
<accession>A0A366EK87</accession>
<keyword evidence="3" id="KW-0812">Transmembrane</keyword>
<dbReference type="Proteomes" id="UP000252118">
    <property type="component" value="Unassembled WGS sequence"/>
</dbReference>
<dbReference type="GO" id="GO:0016020">
    <property type="term" value="C:membrane"/>
    <property type="evidence" value="ECO:0007669"/>
    <property type="project" value="UniProtKB-SubCell"/>
</dbReference>
<name>A0A366EK87_9BACI</name>
<comment type="subcellular location">
    <subcellularLocation>
        <location evidence="1">Membrane</location>
    </subcellularLocation>
</comment>
<dbReference type="SUPFAM" id="SSF56601">
    <property type="entry name" value="beta-lactamase/transpeptidase-like"/>
    <property type="match status" value="1"/>
</dbReference>
<gene>
    <name evidence="5" type="ORF">DET59_1175</name>
</gene>
<dbReference type="PANTHER" id="PTHR46825">
    <property type="entry name" value="D-ALANYL-D-ALANINE-CARBOXYPEPTIDASE/ENDOPEPTIDASE AMPH"/>
    <property type="match status" value="1"/>
</dbReference>
<feature type="transmembrane region" description="Helical" evidence="3">
    <location>
        <begin position="376"/>
        <end position="393"/>
    </location>
</feature>
<evidence type="ECO:0000313" key="6">
    <source>
        <dbReference type="Proteomes" id="UP000252118"/>
    </source>
</evidence>
<evidence type="ECO:0000259" key="4">
    <source>
        <dbReference type="Pfam" id="PF00144"/>
    </source>
</evidence>
<evidence type="ECO:0000256" key="3">
    <source>
        <dbReference type="SAM" id="Phobius"/>
    </source>
</evidence>
<dbReference type="AlphaFoldDB" id="A0A366EK87"/>
<dbReference type="OrthoDB" id="846150at2"/>
<dbReference type="InterPro" id="IPR012338">
    <property type="entry name" value="Beta-lactam/transpept-like"/>
</dbReference>
<evidence type="ECO:0000256" key="1">
    <source>
        <dbReference type="ARBA" id="ARBA00004370"/>
    </source>
</evidence>
<dbReference type="PANTHER" id="PTHR46825:SF11">
    <property type="entry name" value="PENICILLIN-BINDING PROTEIN 4"/>
    <property type="match status" value="1"/>
</dbReference>
<dbReference type="Pfam" id="PF00144">
    <property type="entry name" value="Beta-lactamase"/>
    <property type="match status" value="1"/>
</dbReference>
<proteinExistence type="predicted"/>
<feature type="transmembrane region" description="Helical" evidence="3">
    <location>
        <begin position="414"/>
        <end position="433"/>
    </location>
</feature>
<evidence type="ECO:0000313" key="5">
    <source>
        <dbReference type="EMBL" id="RBP02130.1"/>
    </source>
</evidence>
<organism evidence="5 6">
    <name type="scientific">Rossellomorea aquimaris</name>
    <dbReference type="NCBI Taxonomy" id="189382"/>
    <lineage>
        <taxon>Bacteria</taxon>
        <taxon>Bacillati</taxon>
        <taxon>Bacillota</taxon>
        <taxon>Bacilli</taxon>
        <taxon>Bacillales</taxon>
        <taxon>Bacillaceae</taxon>
        <taxon>Rossellomorea</taxon>
    </lineage>
</organism>
<dbReference type="Gene3D" id="3.40.710.10">
    <property type="entry name" value="DD-peptidase/beta-lactamase superfamily"/>
    <property type="match status" value="1"/>
</dbReference>
<keyword evidence="3" id="KW-1133">Transmembrane helix</keyword>
<feature type="domain" description="Beta-lactamase-related" evidence="4">
    <location>
        <begin position="44"/>
        <end position="344"/>
    </location>
</feature>
<sequence length="484" mass="55315">MKTVISIFKRAIVIVIFLNFISLSVTSATDREETINEYLLNEIDKGDIKDLSVVIVKDGKIFYRNTFNKSSEIITNNTLFEIGSNSKAFTALGVLKLYKEGKIDLNDDIKKYLPWLNVTFNGKTEKITIHDLLHHRSGIPYSSISEIPKNNKNFGLKATAWQLKDLKLNQIPGKKYEYVTFNYDLLGLIIEEVSGEKFSDFMYKEILQPLGLENTTVGYEYFGHDKAIGYKNGFFTTFRYDAPKYYGNVPAGYFNSNIIDISRWINIQLGNIKIKGFEDLIILSQENSSSINSKLNYAAGWFQLDDKKNTELFHGGNNPNYSSFILIDKKNNIGIGVLNNLNTSYSTSIAYGLKDIISPGVTESIPKDFNQRIDKILTFSILVLLIFNVFLFLKINKLIKEDRGQNIRIKIVNLKTIFIAALITIFFFLLYKLPTLLLGMSWDFLIVWLPFSLIPAVILISLLVLSTAIYFSIRLSLRNRREIT</sequence>
<dbReference type="EMBL" id="QNRJ01000017">
    <property type="protein sequence ID" value="RBP02130.1"/>
    <property type="molecule type" value="Genomic_DNA"/>
</dbReference>
<evidence type="ECO:0000256" key="2">
    <source>
        <dbReference type="ARBA" id="ARBA00023136"/>
    </source>
</evidence>
<protein>
    <submittedName>
        <fullName evidence="5">CubicO group peptidase (Beta-lactamase class C family)</fullName>
    </submittedName>
</protein>
<feature type="transmembrane region" description="Helical" evidence="3">
    <location>
        <begin position="445"/>
        <end position="471"/>
    </location>
</feature>
<comment type="caution">
    <text evidence="5">The sequence shown here is derived from an EMBL/GenBank/DDBJ whole genome shotgun (WGS) entry which is preliminary data.</text>
</comment>
<dbReference type="InterPro" id="IPR001466">
    <property type="entry name" value="Beta-lactam-related"/>
</dbReference>
<dbReference type="InterPro" id="IPR050491">
    <property type="entry name" value="AmpC-like"/>
</dbReference>